<reference evidence="8 9" key="1">
    <citation type="submission" date="2018-10" db="EMBL/GenBank/DDBJ databases">
        <title>Sequencing the genomes of 1000 actinobacteria strains.</title>
        <authorList>
            <person name="Klenk H.-P."/>
        </authorList>
    </citation>
    <scope>NUCLEOTIDE SEQUENCE [LARGE SCALE GENOMIC DNA]</scope>
    <source>
        <strain evidence="8 9">DSM 45175</strain>
    </source>
</reference>
<dbReference type="OrthoDB" id="3246647at2"/>
<evidence type="ECO:0000256" key="7">
    <source>
        <dbReference type="SAM" id="Phobius"/>
    </source>
</evidence>
<dbReference type="RefSeq" id="WP_121159453.1">
    <property type="nucleotide sequence ID" value="NZ_RBKT01000001.1"/>
</dbReference>
<dbReference type="InterPro" id="IPR050833">
    <property type="entry name" value="Poly_Biosynth_Transport"/>
</dbReference>
<feature type="transmembrane region" description="Helical" evidence="7">
    <location>
        <begin position="420"/>
        <end position="439"/>
    </location>
</feature>
<feature type="transmembrane region" description="Helical" evidence="7">
    <location>
        <begin position="395"/>
        <end position="414"/>
    </location>
</feature>
<dbReference type="Pfam" id="PF01943">
    <property type="entry name" value="Polysacc_synt"/>
    <property type="match status" value="1"/>
</dbReference>
<proteinExistence type="predicted"/>
<evidence type="ECO:0000256" key="3">
    <source>
        <dbReference type="ARBA" id="ARBA00022692"/>
    </source>
</evidence>
<evidence type="ECO:0000256" key="2">
    <source>
        <dbReference type="ARBA" id="ARBA00022475"/>
    </source>
</evidence>
<protein>
    <submittedName>
        <fullName evidence="8">O-antigen/teichoic acid export membrane protein</fullName>
    </submittedName>
</protein>
<accession>A0A495JRS1</accession>
<evidence type="ECO:0000256" key="6">
    <source>
        <dbReference type="SAM" id="MobiDB-lite"/>
    </source>
</evidence>
<feature type="transmembrane region" description="Helical" evidence="7">
    <location>
        <begin position="106"/>
        <end position="125"/>
    </location>
</feature>
<feature type="transmembrane region" description="Helical" evidence="7">
    <location>
        <begin position="365"/>
        <end position="388"/>
    </location>
</feature>
<evidence type="ECO:0000256" key="5">
    <source>
        <dbReference type="ARBA" id="ARBA00023136"/>
    </source>
</evidence>
<dbReference type="Proteomes" id="UP000277671">
    <property type="component" value="Unassembled WGS sequence"/>
</dbReference>
<name>A0A495JRS1_9ACTN</name>
<dbReference type="GO" id="GO:0005886">
    <property type="term" value="C:plasma membrane"/>
    <property type="evidence" value="ECO:0007669"/>
    <property type="project" value="UniProtKB-SubCell"/>
</dbReference>
<dbReference type="EMBL" id="RBKT01000001">
    <property type="protein sequence ID" value="RKR91335.1"/>
    <property type="molecule type" value="Genomic_DNA"/>
</dbReference>
<dbReference type="AlphaFoldDB" id="A0A495JRS1"/>
<dbReference type="PANTHER" id="PTHR30250:SF11">
    <property type="entry name" value="O-ANTIGEN TRANSPORTER-RELATED"/>
    <property type="match status" value="1"/>
</dbReference>
<feature type="transmembrane region" description="Helical" evidence="7">
    <location>
        <begin position="131"/>
        <end position="152"/>
    </location>
</feature>
<keyword evidence="3 7" id="KW-0812">Transmembrane</keyword>
<keyword evidence="5 7" id="KW-0472">Membrane</keyword>
<keyword evidence="2" id="KW-1003">Cell membrane</keyword>
<organism evidence="8 9">
    <name type="scientific">Micromonospora pisi</name>
    <dbReference type="NCBI Taxonomy" id="589240"/>
    <lineage>
        <taxon>Bacteria</taxon>
        <taxon>Bacillati</taxon>
        <taxon>Actinomycetota</taxon>
        <taxon>Actinomycetes</taxon>
        <taxon>Micromonosporales</taxon>
        <taxon>Micromonosporaceae</taxon>
        <taxon>Micromonospora</taxon>
    </lineage>
</organism>
<feature type="transmembrane region" description="Helical" evidence="7">
    <location>
        <begin position="35"/>
        <end position="59"/>
    </location>
</feature>
<dbReference type="InterPro" id="IPR002797">
    <property type="entry name" value="Polysacc_synth"/>
</dbReference>
<sequence length="450" mass="45949">MTLPGHAATAAPPTGDPAPAGSPATRRIGGVVGQITWSLLGILVAALAQWLVIVVLARYGNPAMIGQYALGLAVAAPVTLVAGLALRTVQVTDAHSRFSFDDYLRLRLLGMTVATVVVAVVATFVGPSGAVVVLLVGIAKALDGVGDIYLGLFQRHGRMKSISLSMIVNGVATVLAVTTLLVLTGSVAWAVVGSVAGSALGAVVYCVVTTRSLRRTLPPDDADPAVDSPEPAGDTWSATSRRLAALATLALPLGVASGLASFTVNLPRYLVGHQLGTAALGIFAAIGYVVLAANAVFAAVAQTMLPRMSQLYASNQVVALTRLINRLVLVTLLLGALAVGAAAILGRPALNLVYGAPYARHASVLTLLTVVAALSGAVFIVGTALSALHRFGNQFTASVATLLLTALAGALLIPRYGLDGAAWTVVLTVAGDGTLKALMLRRALRGRSWT</sequence>
<keyword evidence="9" id="KW-1185">Reference proteome</keyword>
<feature type="region of interest" description="Disordered" evidence="6">
    <location>
        <begin position="1"/>
        <end position="23"/>
    </location>
</feature>
<evidence type="ECO:0000256" key="4">
    <source>
        <dbReference type="ARBA" id="ARBA00022989"/>
    </source>
</evidence>
<comment type="subcellular location">
    <subcellularLocation>
        <location evidence="1">Cell membrane</location>
        <topology evidence="1">Multi-pass membrane protein</topology>
    </subcellularLocation>
</comment>
<dbReference type="PANTHER" id="PTHR30250">
    <property type="entry name" value="PST FAMILY PREDICTED COLANIC ACID TRANSPORTER"/>
    <property type="match status" value="1"/>
</dbReference>
<gene>
    <name evidence="8" type="ORF">BDK92_5729</name>
</gene>
<evidence type="ECO:0000256" key="1">
    <source>
        <dbReference type="ARBA" id="ARBA00004651"/>
    </source>
</evidence>
<evidence type="ECO:0000313" key="9">
    <source>
        <dbReference type="Proteomes" id="UP000277671"/>
    </source>
</evidence>
<feature type="transmembrane region" description="Helical" evidence="7">
    <location>
        <begin position="189"/>
        <end position="208"/>
    </location>
</feature>
<feature type="transmembrane region" description="Helical" evidence="7">
    <location>
        <begin position="65"/>
        <end position="86"/>
    </location>
</feature>
<keyword evidence="4 7" id="KW-1133">Transmembrane helix</keyword>
<feature type="transmembrane region" description="Helical" evidence="7">
    <location>
        <begin position="323"/>
        <end position="345"/>
    </location>
</feature>
<evidence type="ECO:0000313" key="8">
    <source>
        <dbReference type="EMBL" id="RKR91335.1"/>
    </source>
</evidence>
<feature type="transmembrane region" description="Helical" evidence="7">
    <location>
        <begin position="164"/>
        <end position="183"/>
    </location>
</feature>
<comment type="caution">
    <text evidence="8">The sequence shown here is derived from an EMBL/GenBank/DDBJ whole genome shotgun (WGS) entry which is preliminary data.</text>
</comment>
<feature type="transmembrane region" description="Helical" evidence="7">
    <location>
        <begin position="243"/>
        <end position="266"/>
    </location>
</feature>
<feature type="transmembrane region" description="Helical" evidence="7">
    <location>
        <begin position="278"/>
        <end position="302"/>
    </location>
</feature>